<accession>A0A1Q9BYQ8</accession>
<protein>
    <submittedName>
        <fullName evidence="2">Uncharacterized protein</fullName>
    </submittedName>
</protein>
<proteinExistence type="predicted"/>
<keyword evidence="3" id="KW-1185">Reference proteome</keyword>
<dbReference type="Proteomes" id="UP000186817">
    <property type="component" value="Unassembled WGS sequence"/>
</dbReference>
<name>A0A1Q9BYQ8_SYMMI</name>
<reference evidence="2 3" key="1">
    <citation type="submission" date="2016-02" db="EMBL/GenBank/DDBJ databases">
        <title>Genome analysis of coral dinoflagellate symbionts highlights evolutionary adaptations to a symbiotic lifestyle.</title>
        <authorList>
            <person name="Aranda M."/>
            <person name="Li Y."/>
            <person name="Liew Y.J."/>
            <person name="Baumgarten S."/>
            <person name="Simakov O."/>
            <person name="Wilson M."/>
            <person name="Piel J."/>
            <person name="Ashoor H."/>
            <person name="Bougouffa S."/>
            <person name="Bajic V.B."/>
            <person name="Ryu T."/>
            <person name="Ravasi T."/>
            <person name="Bayer T."/>
            <person name="Micklem G."/>
            <person name="Kim H."/>
            <person name="Bhak J."/>
            <person name="Lajeunesse T.C."/>
            <person name="Voolstra C.R."/>
        </authorList>
    </citation>
    <scope>NUCLEOTIDE SEQUENCE [LARGE SCALE GENOMIC DNA]</scope>
    <source>
        <strain evidence="2 3">CCMP2467</strain>
    </source>
</reference>
<sequence>MMIRASLKRLWKARFCSSTNRVYSTDEGGWVNMTVLLLRRSLLGPWENHVHNSHWRNRESSAPRPQVPCRRYEMLQAEEKVSYLRRAEAPRDELRVRKGISNLATRFQQSHVGRDPVCLWETPDSPASELTREAQYCQCRSRPDMPPLIWSAITAAANLRRLRDEGKGTKRTRPVGDALREIAFPNSEPPTKLRVWESKAETEPEEGLQSSQSTSSGLLQSSQSSLEQSPVRGPVWADTEGIIQVKEDPYAEEWSTPGPTLSDAKEEDEEEEEENVKEEVGDTVEPACKTSGFSRGLQGSLQEAKEEPQSVSQGVKEEQAGEFPRVTWPKMVKPSMQGVRKQDETADTILSRIRSGELENIAERMSQHIGILDEDWWRMRPTIAVSTFMRRYRAPLPTHFFERRKSCGRHACTLVTPSFFGRRFSGLWQGSREQAEEAACEVFMSDKKVNEARLRLPPAMQKIRDRASLNKVQKEQLREAGHKPASVQWDMWRSIFSGFRALGCRTAEWDGNTSEF</sequence>
<feature type="compositionally biased region" description="Acidic residues" evidence="1">
    <location>
        <begin position="265"/>
        <end position="276"/>
    </location>
</feature>
<evidence type="ECO:0000313" key="2">
    <source>
        <dbReference type="EMBL" id="OLP75811.1"/>
    </source>
</evidence>
<feature type="compositionally biased region" description="Polar residues" evidence="1">
    <location>
        <begin position="291"/>
        <end position="301"/>
    </location>
</feature>
<organism evidence="2 3">
    <name type="scientific">Symbiodinium microadriaticum</name>
    <name type="common">Dinoflagellate</name>
    <name type="synonym">Zooxanthella microadriatica</name>
    <dbReference type="NCBI Taxonomy" id="2951"/>
    <lineage>
        <taxon>Eukaryota</taxon>
        <taxon>Sar</taxon>
        <taxon>Alveolata</taxon>
        <taxon>Dinophyceae</taxon>
        <taxon>Suessiales</taxon>
        <taxon>Symbiodiniaceae</taxon>
        <taxon>Symbiodinium</taxon>
    </lineage>
</organism>
<evidence type="ECO:0000256" key="1">
    <source>
        <dbReference type="SAM" id="MobiDB-lite"/>
    </source>
</evidence>
<comment type="caution">
    <text evidence="2">The sequence shown here is derived from an EMBL/GenBank/DDBJ whole genome shotgun (WGS) entry which is preliminary data.</text>
</comment>
<dbReference type="EMBL" id="LSRX01002265">
    <property type="protein sequence ID" value="OLP75811.1"/>
    <property type="molecule type" value="Genomic_DNA"/>
</dbReference>
<feature type="compositionally biased region" description="Low complexity" evidence="1">
    <location>
        <begin position="207"/>
        <end position="229"/>
    </location>
</feature>
<feature type="region of interest" description="Disordered" evidence="1">
    <location>
        <begin position="164"/>
        <end position="322"/>
    </location>
</feature>
<gene>
    <name evidence="2" type="ORF">AK812_SmicGene44337</name>
</gene>
<dbReference type="OrthoDB" id="417030at2759"/>
<dbReference type="AlphaFoldDB" id="A0A1Q9BYQ8"/>
<evidence type="ECO:0000313" key="3">
    <source>
        <dbReference type="Proteomes" id="UP000186817"/>
    </source>
</evidence>